<evidence type="ECO:0000256" key="1">
    <source>
        <dbReference type="SAM" id="MobiDB-lite"/>
    </source>
</evidence>
<organism evidence="4">
    <name type="scientific">Aphanomyces invadans</name>
    <dbReference type="NCBI Taxonomy" id="157072"/>
    <lineage>
        <taxon>Eukaryota</taxon>
        <taxon>Sar</taxon>
        <taxon>Stramenopiles</taxon>
        <taxon>Oomycota</taxon>
        <taxon>Saprolegniomycetes</taxon>
        <taxon>Saprolegniales</taxon>
        <taxon>Verrucalvaceae</taxon>
        <taxon>Aphanomyces</taxon>
    </lineage>
</organism>
<feature type="compositionally biased region" description="Acidic residues" evidence="1">
    <location>
        <begin position="330"/>
        <end position="343"/>
    </location>
</feature>
<dbReference type="GeneID" id="20088054"/>
<dbReference type="eggNOG" id="ENOG502SMIJ">
    <property type="taxonomic scope" value="Eukaryota"/>
</dbReference>
<dbReference type="RefSeq" id="XP_008875755.1">
    <property type="nucleotide sequence ID" value="XM_008877533.1"/>
</dbReference>
<accession>A0A024TQE1</accession>
<sequence length="767" mass="83219">MALTQRRAMRSVVAMVVTCLVALGGVAARELPVKGELLHQPTRSSSGSTLVPAPDAVLDQPTATHRLYKPATVDGPLDAISPTTTSASALLPADATLDDLEHALFSILDSNDEDDTASISATWCTDVGVQFELDFRSAFADLRGFGHFFSQRMTSELDHKYTVSFRDLSPSHGATDKAFVVFSACSSPDDTTTTANTTWLAAFVSNMHRFLDGHGKALHASSEQAHTLDDLFVYALPVDQPSARIQIWPVAVTIALVPPDSNGVPTLHLSLRVQNTGPLPVRVFHVVCHDVRGFRDTVLPIVPTVVVPPGADVTLSVEGSIVQDSHVEPGDFEDDKEDVESDDDDHHKAPMRLHIVQSSGNFIDLNVAASLVRPTLAGLALTQISQLEDEGALKIDDLLPKTTRAPLAAVDARSSSLSFHASTPAPSTNRQHQDWHRDTAAVPKATLRVVGKEYAVAAAAHEGEGVLPMASFPSSEWKAASTVLLLGVFGVTAFFVYGKLRRRTSAAFKHHHTKTKQAAWEHRRREDAADDKECEMMLRSTRQGQDDSSDDTRELEEPSSSERARDILSTPPIQLNHAWGRSTAQTTVRLDEPPIASFRPLSLQPHPMQPVVPPPYQLQLDLSVRLHPKRFESLWEESVVRWVAPCPLWATLTTALLRKSWTQSAVENGALPPTGVVIQVLESQGILCMASGSVAMVDKYLFYSYEVALGQFLFVEIVANPVTLDIASSVRCHRDVGAPAVDALAALVHALIQAILESIKARGVALG</sequence>
<dbReference type="OrthoDB" id="69705at2759"/>
<keyword evidence="2" id="KW-0812">Transmembrane</keyword>
<keyword evidence="2" id="KW-1133">Transmembrane helix</keyword>
<evidence type="ECO:0000256" key="3">
    <source>
        <dbReference type="SAM" id="SignalP"/>
    </source>
</evidence>
<keyword evidence="2" id="KW-0472">Membrane</keyword>
<protein>
    <recommendedName>
        <fullName evidence="5">Beta-adaptin appendage C-terminal subdomain domain-containing protein</fullName>
    </recommendedName>
</protein>
<feature type="signal peptide" evidence="3">
    <location>
        <begin position="1"/>
        <end position="28"/>
    </location>
</feature>
<evidence type="ECO:0000256" key="2">
    <source>
        <dbReference type="SAM" id="Phobius"/>
    </source>
</evidence>
<feature type="chain" id="PRO_5001537721" description="Beta-adaptin appendage C-terminal subdomain domain-containing protein" evidence="3">
    <location>
        <begin position="29"/>
        <end position="767"/>
    </location>
</feature>
<dbReference type="EMBL" id="KI913980">
    <property type="protein sequence ID" value="ETV95562.1"/>
    <property type="molecule type" value="Genomic_DNA"/>
</dbReference>
<dbReference type="VEuPathDB" id="FungiDB:H310_11004"/>
<feature type="compositionally biased region" description="Basic and acidic residues" evidence="1">
    <location>
        <begin position="550"/>
        <end position="566"/>
    </location>
</feature>
<dbReference type="Gene3D" id="3.30.310.10">
    <property type="entry name" value="TATA-Binding Protein"/>
    <property type="match status" value="1"/>
</dbReference>
<evidence type="ECO:0008006" key="5">
    <source>
        <dbReference type="Google" id="ProtNLM"/>
    </source>
</evidence>
<evidence type="ECO:0000313" key="4">
    <source>
        <dbReference type="EMBL" id="ETV95562.1"/>
    </source>
</evidence>
<reference evidence="4" key="1">
    <citation type="submission" date="2013-12" db="EMBL/GenBank/DDBJ databases">
        <title>The Genome Sequence of Aphanomyces invadans NJM9701.</title>
        <authorList>
            <consortium name="The Broad Institute Genomics Platform"/>
            <person name="Russ C."/>
            <person name="Tyler B."/>
            <person name="van West P."/>
            <person name="Dieguez-Uribeondo J."/>
            <person name="Young S.K."/>
            <person name="Zeng Q."/>
            <person name="Gargeya S."/>
            <person name="Fitzgerald M."/>
            <person name="Abouelleil A."/>
            <person name="Alvarado L."/>
            <person name="Chapman S.B."/>
            <person name="Gainer-Dewar J."/>
            <person name="Goldberg J."/>
            <person name="Griggs A."/>
            <person name="Gujja S."/>
            <person name="Hansen M."/>
            <person name="Howarth C."/>
            <person name="Imamovic A."/>
            <person name="Ireland A."/>
            <person name="Larimer J."/>
            <person name="McCowan C."/>
            <person name="Murphy C."/>
            <person name="Pearson M."/>
            <person name="Poon T.W."/>
            <person name="Priest M."/>
            <person name="Roberts A."/>
            <person name="Saif S."/>
            <person name="Shea T."/>
            <person name="Sykes S."/>
            <person name="Wortman J."/>
            <person name="Nusbaum C."/>
            <person name="Birren B."/>
        </authorList>
    </citation>
    <scope>NUCLEOTIDE SEQUENCE [LARGE SCALE GENOMIC DNA]</scope>
    <source>
        <strain evidence="4">NJM9701</strain>
    </source>
</reference>
<gene>
    <name evidence="4" type="ORF">H310_11004</name>
</gene>
<keyword evidence="3" id="KW-0732">Signal</keyword>
<dbReference type="InterPro" id="IPR012295">
    <property type="entry name" value="TBP_dom_sf"/>
</dbReference>
<name>A0A024TQE1_9STRA</name>
<feature type="region of interest" description="Disordered" evidence="1">
    <location>
        <begin position="508"/>
        <end position="567"/>
    </location>
</feature>
<feature type="region of interest" description="Disordered" evidence="1">
    <location>
        <begin position="325"/>
        <end position="345"/>
    </location>
</feature>
<proteinExistence type="predicted"/>
<feature type="transmembrane region" description="Helical" evidence="2">
    <location>
        <begin position="477"/>
        <end position="497"/>
    </location>
</feature>
<dbReference type="AlphaFoldDB" id="A0A024TQE1"/>